<evidence type="ECO:0000256" key="1">
    <source>
        <dbReference type="ARBA" id="ARBA00004177"/>
    </source>
</evidence>
<evidence type="ECO:0000313" key="7">
    <source>
        <dbReference type="EMBL" id="KAF9482434.1"/>
    </source>
</evidence>
<dbReference type="Gene3D" id="1.10.287.1060">
    <property type="entry name" value="ESAT-6-like"/>
    <property type="match status" value="1"/>
</dbReference>
<sequence length="223" mass="24660">MMAGFMSYFGAGRKDPKQTARDTIVELRQHLQMIEKKEEYLQKKIDDEMKKARANAVSNKAVATAALKRKKMTEQELDRLAGSRLQLEMQVNTLESANLNAETMAVIKKASDALKVIHGGLTMDKVDATMNAMVEQRELATEIADAVGNPMYSGVDVDDSELLNELDELQQEELNNRLNEADHVPVHLPPGAVRTPAAESRTPVAAEDDEEAQLKELQAALAM</sequence>
<dbReference type="Proteomes" id="UP000807469">
    <property type="component" value="Unassembled WGS sequence"/>
</dbReference>
<evidence type="ECO:0000256" key="2">
    <source>
        <dbReference type="ARBA" id="ARBA00006190"/>
    </source>
</evidence>
<evidence type="ECO:0000256" key="5">
    <source>
        <dbReference type="ARBA" id="ARBA00042586"/>
    </source>
</evidence>
<comment type="subcellular location">
    <subcellularLocation>
        <location evidence="1">Endosome</location>
    </subcellularLocation>
</comment>
<dbReference type="GO" id="GO:0032511">
    <property type="term" value="P:late endosome to vacuole transport via multivesicular body sorting pathway"/>
    <property type="evidence" value="ECO:0007669"/>
    <property type="project" value="TreeGrafter"/>
</dbReference>
<accession>A0A9P5Z7A7</accession>
<comment type="similarity">
    <text evidence="2">Belongs to the SNF7 family.</text>
</comment>
<dbReference type="GO" id="GO:0006900">
    <property type="term" value="P:vesicle budding from membrane"/>
    <property type="evidence" value="ECO:0007669"/>
    <property type="project" value="TreeGrafter"/>
</dbReference>
<evidence type="ECO:0000256" key="6">
    <source>
        <dbReference type="SAM" id="MobiDB-lite"/>
    </source>
</evidence>
<protein>
    <recommendedName>
        <fullName evidence="4">Vacuolar-sorting protein SNF7</fullName>
    </recommendedName>
    <alternativeName>
        <fullName evidence="5">Vacuolar protein-sorting-associated protein 32</fullName>
    </alternativeName>
</protein>
<dbReference type="Pfam" id="PF03357">
    <property type="entry name" value="Snf7"/>
    <property type="match status" value="1"/>
</dbReference>
<organism evidence="7 8">
    <name type="scientific">Pholiota conissans</name>
    <dbReference type="NCBI Taxonomy" id="109636"/>
    <lineage>
        <taxon>Eukaryota</taxon>
        <taxon>Fungi</taxon>
        <taxon>Dikarya</taxon>
        <taxon>Basidiomycota</taxon>
        <taxon>Agaricomycotina</taxon>
        <taxon>Agaricomycetes</taxon>
        <taxon>Agaricomycetidae</taxon>
        <taxon>Agaricales</taxon>
        <taxon>Agaricineae</taxon>
        <taxon>Strophariaceae</taxon>
        <taxon>Pholiota</taxon>
    </lineage>
</organism>
<dbReference type="GO" id="GO:0000815">
    <property type="term" value="C:ESCRT III complex"/>
    <property type="evidence" value="ECO:0007669"/>
    <property type="project" value="TreeGrafter"/>
</dbReference>
<evidence type="ECO:0000313" key="8">
    <source>
        <dbReference type="Proteomes" id="UP000807469"/>
    </source>
</evidence>
<dbReference type="GO" id="GO:0009898">
    <property type="term" value="C:cytoplasmic side of plasma membrane"/>
    <property type="evidence" value="ECO:0007669"/>
    <property type="project" value="TreeGrafter"/>
</dbReference>
<dbReference type="EMBL" id="MU155165">
    <property type="protein sequence ID" value="KAF9482434.1"/>
    <property type="molecule type" value="Genomic_DNA"/>
</dbReference>
<keyword evidence="8" id="KW-1185">Reference proteome</keyword>
<gene>
    <name evidence="7" type="ORF">BDN70DRAFT_874977</name>
</gene>
<reference evidence="7" key="1">
    <citation type="submission" date="2020-11" db="EMBL/GenBank/DDBJ databases">
        <authorList>
            <consortium name="DOE Joint Genome Institute"/>
            <person name="Ahrendt S."/>
            <person name="Riley R."/>
            <person name="Andreopoulos W."/>
            <person name="Labutti K."/>
            <person name="Pangilinan J."/>
            <person name="Ruiz-Duenas F.J."/>
            <person name="Barrasa J.M."/>
            <person name="Sanchez-Garcia M."/>
            <person name="Camarero S."/>
            <person name="Miyauchi S."/>
            <person name="Serrano A."/>
            <person name="Linde D."/>
            <person name="Babiker R."/>
            <person name="Drula E."/>
            <person name="Ayuso-Fernandez I."/>
            <person name="Pacheco R."/>
            <person name="Padilla G."/>
            <person name="Ferreira P."/>
            <person name="Barriuso J."/>
            <person name="Kellner H."/>
            <person name="Castanera R."/>
            <person name="Alfaro M."/>
            <person name="Ramirez L."/>
            <person name="Pisabarro A.G."/>
            <person name="Kuo A."/>
            <person name="Tritt A."/>
            <person name="Lipzen A."/>
            <person name="He G."/>
            <person name="Yan M."/>
            <person name="Ng V."/>
            <person name="Cullen D."/>
            <person name="Martin F."/>
            <person name="Rosso M.-N."/>
            <person name="Henrissat B."/>
            <person name="Hibbett D."/>
            <person name="Martinez A.T."/>
            <person name="Grigoriev I.V."/>
        </authorList>
    </citation>
    <scope>NUCLEOTIDE SEQUENCE</scope>
    <source>
        <strain evidence="7">CIRM-BRFM 674</strain>
    </source>
</reference>
<dbReference type="PANTHER" id="PTHR22761:SF10">
    <property type="entry name" value="GH13992P"/>
    <property type="match status" value="1"/>
</dbReference>
<dbReference type="GO" id="GO:0005771">
    <property type="term" value="C:multivesicular body"/>
    <property type="evidence" value="ECO:0007669"/>
    <property type="project" value="TreeGrafter"/>
</dbReference>
<dbReference type="AlphaFoldDB" id="A0A9P5Z7A7"/>
<dbReference type="InterPro" id="IPR005024">
    <property type="entry name" value="Snf7_fam"/>
</dbReference>
<keyword evidence="3" id="KW-0967">Endosome</keyword>
<evidence type="ECO:0000256" key="3">
    <source>
        <dbReference type="ARBA" id="ARBA00022753"/>
    </source>
</evidence>
<proteinExistence type="inferred from homology"/>
<comment type="caution">
    <text evidence="7">The sequence shown here is derived from an EMBL/GenBank/DDBJ whole genome shotgun (WGS) entry which is preliminary data.</text>
</comment>
<feature type="region of interest" description="Disordered" evidence="6">
    <location>
        <begin position="188"/>
        <end position="211"/>
    </location>
</feature>
<dbReference type="OrthoDB" id="5592979at2759"/>
<evidence type="ECO:0000256" key="4">
    <source>
        <dbReference type="ARBA" id="ARBA00040017"/>
    </source>
</evidence>
<name>A0A9P5Z7A7_9AGAR</name>
<dbReference type="PANTHER" id="PTHR22761">
    <property type="entry name" value="CHARGED MULTIVESICULAR BODY PROTEIN"/>
    <property type="match status" value="1"/>
</dbReference>